<evidence type="ECO:0000256" key="9">
    <source>
        <dbReference type="ARBA" id="ARBA00023242"/>
    </source>
</evidence>
<evidence type="ECO:0000256" key="2">
    <source>
        <dbReference type="ARBA" id="ARBA00022723"/>
    </source>
</evidence>
<comment type="caution">
    <text evidence="12">The sequence shown here is derived from an EMBL/GenBank/DDBJ whole genome shotgun (WGS) entry which is preliminary data.</text>
</comment>
<evidence type="ECO:0000256" key="7">
    <source>
        <dbReference type="ARBA" id="ARBA00023155"/>
    </source>
</evidence>
<organism evidence="12 13">
    <name type="scientific">Pisum sativum</name>
    <name type="common">Garden pea</name>
    <name type="synonym">Lathyrus oleraceus</name>
    <dbReference type="NCBI Taxonomy" id="3888"/>
    <lineage>
        <taxon>Eukaryota</taxon>
        <taxon>Viridiplantae</taxon>
        <taxon>Streptophyta</taxon>
        <taxon>Embryophyta</taxon>
        <taxon>Tracheophyta</taxon>
        <taxon>Spermatophyta</taxon>
        <taxon>Magnoliopsida</taxon>
        <taxon>eudicotyledons</taxon>
        <taxon>Gunneridae</taxon>
        <taxon>Pentapetalae</taxon>
        <taxon>rosids</taxon>
        <taxon>fabids</taxon>
        <taxon>Fabales</taxon>
        <taxon>Fabaceae</taxon>
        <taxon>Papilionoideae</taxon>
        <taxon>50 kb inversion clade</taxon>
        <taxon>NPAAA clade</taxon>
        <taxon>Hologalegina</taxon>
        <taxon>IRL clade</taxon>
        <taxon>Fabeae</taxon>
        <taxon>Lathyrus</taxon>
    </lineage>
</organism>
<dbReference type="GO" id="GO:0000976">
    <property type="term" value="F:transcription cis-regulatory region binding"/>
    <property type="evidence" value="ECO:0007669"/>
    <property type="project" value="TreeGrafter"/>
</dbReference>
<dbReference type="Gene3D" id="1.10.10.60">
    <property type="entry name" value="Homeodomain-like"/>
    <property type="match status" value="1"/>
</dbReference>
<feature type="compositionally biased region" description="Low complexity" evidence="10">
    <location>
        <begin position="27"/>
        <end position="52"/>
    </location>
</feature>
<dbReference type="Gramene" id="Psat02G0460700-T1">
    <property type="protein sequence ID" value="KAI5438941.1"/>
    <property type="gene ID" value="KIW84_024607"/>
</dbReference>
<evidence type="ECO:0000256" key="6">
    <source>
        <dbReference type="ARBA" id="ARBA00023125"/>
    </source>
</evidence>
<evidence type="ECO:0000313" key="12">
    <source>
        <dbReference type="EMBL" id="KAI5438941.1"/>
    </source>
</evidence>
<name>A0A9D4YG20_PEA</name>
<keyword evidence="7" id="KW-0371">Homeobox</keyword>
<dbReference type="PANTHER" id="PTHR31948">
    <property type="entry name" value="ZINC-FINGER HOMEODOMAIN PROTEIN 2"/>
    <property type="match status" value="1"/>
</dbReference>
<dbReference type="GO" id="GO:0008270">
    <property type="term" value="F:zinc ion binding"/>
    <property type="evidence" value="ECO:0007669"/>
    <property type="project" value="UniProtKB-KW"/>
</dbReference>
<evidence type="ECO:0000256" key="5">
    <source>
        <dbReference type="ARBA" id="ARBA00023015"/>
    </source>
</evidence>
<dbReference type="InterPro" id="IPR009057">
    <property type="entry name" value="Homeodomain-like_sf"/>
</dbReference>
<dbReference type="GO" id="GO:0003700">
    <property type="term" value="F:DNA-binding transcription factor activity"/>
    <property type="evidence" value="ECO:0007669"/>
    <property type="project" value="TreeGrafter"/>
</dbReference>
<dbReference type="NCBIfam" id="TIGR01566">
    <property type="entry name" value="ZF_HD_prot_N"/>
    <property type="match status" value="1"/>
</dbReference>
<keyword evidence="8" id="KW-0804">Transcription</keyword>
<dbReference type="AlphaFoldDB" id="A0A9D4YG20"/>
<keyword evidence="6" id="KW-0238">DNA-binding</keyword>
<feature type="domain" description="ZF-HD dimerization-type" evidence="11">
    <location>
        <begin position="82"/>
        <end position="131"/>
    </location>
</feature>
<dbReference type="SUPFAM" id="SSF46689">
    <property type="entry name" value="Homeodomain-like"/>
    <property type="match status" value="1"/>
</dbReference>
<feature type="compositionally biased region" description="Polar residues" evidence="10">
    <location>
        <begin position="158"/>
        <end position="175"/>
    </location>
</feature>
<keyword evidence="3" id="KW-0863">Zinc-finger</keyword>
<keyword evidence="4" id="KW-0862">Zinc</keyword>
<reference evidence="12 13" key="1">
    <citation type="journal article" date="2022" name="Nat. Genet.">
        <title>Improved pea reference genome and pan-genome highlight genomic features and evolutionary characteristics.</title>
        <authorList>
            <person name="Yang T."/>
            <person name="Liu R."/>
            <person name="Luo Y."/>
            <person name="Hu S."/>
            <person name="Wang D."/>
            <person name="Wang C."/>
            <person name="Pandey M.K."/>
            <person name="Ge S."/>
            <person name="Xu Q."/>
            <person name="Li N."/>
            <person name="Li G."/>
            <person name="Huang Y."/>
            <person name="Saxena R.K."/>
            <person name="Ji Y."/>
            <person name="Li M."/>
            <person name="Yan X."/>
            <person name="He Y."/>
            <person name="Liu Y."/>
            <person name="Wang X."/>
            <person name="Xiang C."/>
            <person name="Varshney R.K."/>
            <person name="Ding H."/>
            <person name="Gao S."/>
            <person name="Zong X."/>
        </authorList>
    </citation>
    <scope>NUCLEOTIDE SEQUENCE [LARGE SCALE GENOMIC DNA]</scope>
    <source>
        <strain evidence="12 13">cv. Zhongwan 6</strain>
    </source>
</reference>
<dbReference type="EMBL" id="JAMSHJ010000002">
    <property type="protein sequence ID" value="KAI5438941.1"/>
    <property type="molecule type" value="Genomic_DNA"/>
</dbReference>
<evidence type="ECO:0000259" key="11">
    <source>
        <dbReference type="PROSITE" id="PS51523"/>
    </source>
</evidence>
<dbReference type="NCBIfam" id="TIGR01565">
    <property type="entry name" value="homeo_ZF_HD"/>
    <property type="match status" value="1"/>
</dbReference>
<dbReference type="FunFam" id="1.10.10.60:FF:000257">
    <property type="entry name" value="Zinc-finger homeodomain protein 2"/>
    <property type="match status" value="1"/>
</dbReference>
<dbReference type="InterPro" id="IPR006456">
    <property type="entry name" value="ZF_HD_homeobox_Cys/His_dimer"/>
</dbReference>
<keyword evidence="5" id="KW-0805">Transcription regulation</keyword>
<keyword evidence="2" id="KW-0479">Metal-binding</keyword>
<evidence type="ECO:0000256" key="1">
    <source>
        <dbReference type="ARBA" id="ARBA00004123"/>
    </source>
</evidence>
<evidence type="ECO:0000256" key="4">
    <source>
        <dbReference type="ARBA" id="ARBA00022833"/>
    </source>
</evidence>
<evidence type="ECO:0000256" key="3">
    <source>
        <dbReference type="ARBA" id="ARBA00022771"/>
    </source>
</evidence>
<feature type="compositionally biased region" description="Polar residues" evidence="10">
    <location>
        <begin position="1"/>
        <end position="15"/>
    </location>
</feature>
<feature type="region of interest" description="Disordered" evidence="10">
    <location>
        <begin position="155"/>
        <end position="175"/>
    </location>
</feature>
<dbReference type="Proteomes" id="UP001058974">
    <property type="component" value="Chromosome 2"/>
</dbReference>
<accession>A0A9D4YG20</accession>
<dbReference type="OrthoDB" id="1910053at2759"/>
<dbReference type="PANTHER" id="PTHR31948:SF119">
    <property type="entry name" value="ZINC-FINGER HOMEODOMAIN PROTEIN 6-LIKE"/>
    <property type="match status" value="1"/>
</dbReference>
<comment type="subcellular location">
    <subcellularLocation>
        <location evidence="1">Nucleus</location>
    </subcellularLocation>
</comment>
<protein>
    <recommendedName>
        <fullName evidence="11">ZF-HD dimerization-type domain-containing protein</fullName>
    </recommendedName>
</protein>
<evidence type="ECO:0000256" key="8">
    <source>
        <dbReference type="ARBA" id="ARBA00023163"/>
    </source>
</evidence>
<evidence type="ECO:0000313" key="13">
    <source>
        <dbReference type="Proteomes" id="UP001058974"/>
    </source>
</evidence>
<sequence length="285" mass="32069">METNISPTTLGYNRDSSSSSPTPPQTTPSQTNTNTLVFNIPPQNPQHNNNLHPDPDLVVTTSTSTIPITPQQTTITATKVYYRECLRNHAASMGSHVVDGCGEFMPSGEEGTPQSFICAACDCHRNFHRKHVQLPQQQQEQQHQQQTQHVVNNGHVQFNTPSSSSQRFSHPTTSGHVPPLMMTFGSGPAESSSEDLNMLGAQFSIQTQQQQQQQVSKKRIRTKFSQLQKDKMMEFAERIGWKIQKHDEQEVQQFCSQVGIKRQVFKVWMHNNKQAMRKTGNVSLA</sequence>
<dbReference type="PROSITE" id="PS51523">
    <property type="entry name" value="ZF_HD_DIMER"/>
    <property type="match status" value="1"/>
</dbReference>
<dbReference type="InterPro" id="IPR006455">
    <property type="entry name" value="Homeodomain_ZF_HD"/>
</dbReference>
<evidence type="ECO:0000256" key="10">
    <source>
        <dbReference type="SAM" id="MobiDB-lite"/>
    </source>
</evidence>
<feature type="region of interest" description="Disordered" evidence="10">
    <location>
        <begin position="1"/>
        <end position="56"/>
    </location>
</feature>
<dbReference type="GO" id="GO:0005634">
    <property type="term" value="C:nucleus"/>
    <property type="evidence" value="ECO:0007669"/>
    <property type="project" value="UniProtKB-SubCell"/>
</dbReference>
<dbReference type="Pfam" id="PF04770">
    <property type="entry name" value="ZF-HD_dimer"/>
    <property type="match status" value="1"/>
</dbReference>
<proteinExistence type="predicted"/>
<dbReference type="GO" id="GO:0050793">
    <property type="term" value="P:regulation of developmental process"/>
    <property type="evidence" value="ECO:0007669"/>
    <property type="project" value="TreeGrafter"/>
</dbReference>
<keyword evidence="9" id="KW-0539">Nucleus</keyword>
<keyword evidence="13" id="KW-1185">Reference proteome</keyword>
<gene>
    <name evidence="12" type="ORF">KIW84_024607</name>
</gene>